<comment type="subunit">
    <text evidence="9">At low DSF concentrations, interacts with RpfF.</text>
</comment>
<dbReference type="EC" id="2.7.13.3" evidence="2"/>
<evidence type="ECO:0000256" key="8">
    <source>
        <dbReference type="ARBA" id="ARBA00023012"/>
    </source>
</evidence>
<keyword evidence="8" id="KW-0902">Two-component regulatory system</keyword>
<evidence type="ECO:0000256" key="10">
    <source>
        <dbReference type="ARBA" id="ARBA00068150"/>
    </source>
</evidence>
<dbReference type="EMBL" id="FO203522">
    <property type="protein sequence ID" value="CCO22659.1"/>
    <property type="molecule type" value="Genomic_DNA"/>
</dbReference>
<dbReference type="Pfam" id="PF00512">
    <property type="entry name" value="HisKA"/>
    <property type="match status" value="1"/>
</dbReference>
<dbReference type="FunFam" id="1.10.287.130:FF:000002">
    <property type="entry name" value="Two-component osmosensing histidine kinase"/>
    <property type="match status" value="1"/>
</dbReference>
<keyword evidence="11" id="KW-0175">Coiled coil</keyword>
<dbReference type="CDD" id="cd16922">
    <property type="entry name" value="HATPase_EvgS-ArcB-TorS-like"/>
    <property type="match status" value="1"/>
</dbReference>
<reference evidence="14 15" key="1">
    <citation type="submission" date="2012-10" db="EMBL/GenBank/DDBJ databases">
        <authorList>
            <person name="Genoscope - CEA"/>
        </authorList>
    </citation>
    <scope>NUCLEOTIDE SEQUENCE [LARGE SCALE GENOMIC DNA]</scope>
    <source>
        <strain evidence="15">AM13 / DSM 14728</strain>
    </source>
</reference>
<sequence>MRIGLKGKSVIGVFLLCTVMLGAAWLGATQMVKHGSHEIEKVLIEENLNRASSAIYAEADSLVNYCRGWAWWDDNYRFMGTRNEEFVKSNLTKEVLTNLKIDFLLFIDTEGKIYESKIFGTKEPILECFATEGHSGRELVKRCNRDGIGGLIRASHKIAMVTAQHILTSQAKGATRGTLVMGRFFGDSDVKKLGDKLLLDLSFDELNGLVSDEIFFRKNNPDDTVVQGFKVINDFLGNPLVLLRLEMSRDAYKIGSSMTWTFVLFFLGALLLLGVTASILVNLNFVSRVKMLQSQLKGEFFIGPHRRHVLLSGSDELTDLSDSINETLDLLQEEKEKAETANRVKTEFLANMSHEIRTPMHSILGMVELLKETKLDNEQRGFLDITSTAGESLLVIINDVLEISKIEAGHLEIEKHDFLLHEMVERVVSMFEVDASKKGLELSCNISSDVPFKVTGDPTRIRQVLTNLISNSIKFTADGVVEVSLYVENEKVMFSVRDEGVGIAQEKQDIIFQSFTQADSSISRKYGGTGLGLPISRKLVDMMGGEMVVKSIVGEGSTFMFYVDLAEA</sequence>
<dbReference type="SUPFAM" id="SSF47384">
    <property type="entry name" value="Homodimeric domain of signal transducing histidine kinase"/>
    <property type="match status" value="1"/>
</dbReference>
<dbReference type="eggNOG" id="COG2205">
    <property type="taxonomic scope" value="Bacteria"/>
</dbReference>
<keyword evidence="6 14" id="KW-0418">Kinase</keyword>
<dbReference type="SMART" id="SM00388">
    <property type="entry name" value="HisKA"/>
    <property type="match status" value="1"/>
</dbReference>
<protein>
    <recommendedName>
        <fullName evidence="10">Sensory/regulatory protein RpfC</fullName>
        <ecNumber evidence="2">2.7.13.3</ecNumber>
    </recommendedName>
</protein>
<dbReference type="PRINTS" id="PR00344">
    <property type="entry name" value="BCTRLSENSOR"/>
</dbReference>
<dbReference type="InterPro" id="IPR005467">
    <property type="entry name" value="His_kinase_dom"/>
</dbReference>
<dbReference type="AlphaFoldDB" id="L0R7E4"/>
<keyword evidence="12" id="KW-0812">Transmembrane</keyword>
<dbReference type="KEGG" id="dhy:DESAM_20372"/>
<dbReference type="SUPFAM" id="SSF55874">
    <property type="entry name" value="ATPase domain of HSP90 chaperone/DNA topoisomerase II/histidine kinase"/>
    <property type="match status" value="1"/>
</dbReference>
<evidence type="ECO:0000256" key="2">
    <source>
        <dbReference type="ARBA" id="ARBA00012438"/>
    </source>
</evidence>
<keyword evidence="12" id="KW-0472">Membrane</keyword>
<dbReference type="SMART" id="SM00387">
    <property type="entry name" value="HATPase_c"/>
    <property type="match status" value="1"/>
</dbReference>
<dbReference type="PANTHER" id="PTHR45339">
    <property type="entry name" value="HYBRID SIGNAL TRANSDUCTION HISTIDINE KINASE J"/>
    <property type="match status" value="1"/>
</dbReference>
<keyword evidence="5" id="KW-0547">Nucleotide-binding</keyword>
<accession>L0R7E4</accession>
<dbReference type="InterPro" id="IPR036097">
    <property type="entry name" value="HisK_dim/P_sf"/>
</dbReference>
<dbReference type="CDD" id="cd00082">
    <property type="entry name" value="HisKA"/>
    <property type="match status" value="1"/>
</dbReference>
<dbReference type="Gene3D" id="1.10.287.130">
    <property type="match status" value="1"/>
</dbReference>
<feature type="transmembrane region" description="Helical" evidence="12">
    <location>
        <begin position="258"/>
        <end position="283"/>
    </location>
</feature>
<evidence type="ECO:0000256" key="9">
    <source>
        <dbReference type="ARBA" id="ARBA00064003"/>
    </source>
</evidence>
<evidence type="ECO:0000256" key="5">
    <source>
        <dbReference type="ARBA" id="ARBA00022741"/>
    </source>
</evidence>
<proteinExistence type="predicted"/>
<evidence type="ECO:0000313" key="14">
    <source>
        <dbReference type="EMBL" id="CCO22659.1"/>
    </source>
</evidence>
<dbReference type="Gene3D" id="3.30.565.10">
    <property type="entry name" value="Histidine kinase-like ATPase, C-terminal domain"/>
    <property type="match status" value="1"/>
</dbReference>
<evidence type="ECO:0000256" key="3">
    <source>
        <dbReference type="ARBA" id="ARBA00022553"/>
    </source>
</evidence>
<organism evidence="14 15">
    <name type="scientific">Maridesulfovibrio hydrothermalis AM13 = DSM 14728</name>
    <dbReference type="NCBI Taxonomy" id="1121451"/>
    <lineage>
        <taxon>Bacteria</taxon>
        <taxon>Pseudomonadati</taxon>
        <taxon>Thermodesulfobacteriota</taxon>
        <taxon>Desulfovibrionia</taxon>
        <taxon>Desulfovibrionales</taxon>
        <taxon>Desulfovibrionaceae</taxon>
        <taxon>Maridesulfovibrio</taxon>
    </lineage>
</organism>
<feature type="domain" description="Histidine kinase" evidence="13">
    <location>
        <begin position="351"/>
        <end position="567"/>
    </location>
</feature>
<dbReference type="PATRIC" id="fig|1121451.3.peg.636"/>
<evidence type="ECO:0000256" key="4">
    <source>
        <dbReference type="ARBA" id="ARBA00022679"/>
    </source>
</evidence>
<evidence type="ECO:0000259" key="13">
    <source>
        <dbReference type="PROSITE" id="PS50109"/>
    </source>
</evidence>
<keyword evidence="4" id="KW-0808">Transferase</keyword>
<gene>
    <name evidence="14" type="ORF">DESAM_20372</name>
</gene>
<name>L0R7E4_9BACT</name>
<evidence type="ECO:0000313" key="15">
    <source>
        <dbReference type="Proteomes" id="UP000010808"/>
    </source>
</evidence>
<evidence type="ECO:0000256" key="7">
    <source>
        <dbReference type="ARBA" id="ARBA00022840"/>
    </source>
</evidence>
<dbReference type="STRING" id="1121451.DESAM_20372"/>
<dbReference type="Proteomes" id="UP000010808">
    <property type="component" value="Chromosome"/>
</dbReference>
<dbReference type="PROSITE" id="PS50109">
    <property type="entry name" value="HIS_KIN"/>
    <property type="match status" value="1"/>
</dbReference>
<dbReference type="InterPro" id="IPR003594">
    <property type="entry name" value="HATPase_dom"/>
</dbReference>
<dbReference type="FunFam" id="3.30.565.10:FF:000010">
    <property type="entry name" value="Sensor histidine kinase RcsC"/>
    <property type="match status" value="1"/>
</dbReference>
<keyword evidence="7" id="KW-0067">ATP-binding</keyword>
<feature type="coiled-coil region" evidence="11">
    <location>
        <begin position="314"/>
        <end position="344"/>
    </location>
</feature>
<dbReference type="PANTHER" id="PTHR45339:SF1">
    <property type="entry name" value="HYBRID SIGNAL TRANSDUCTION HISTIDINE KINASE J"/>
    <property type="match status" value="1"/>
</dbReference>
<dbReference type="InterPro" id="IPR003661">
    <property type="entry name" value="HisK_dim/P_dom"/>
</dbReference>
<keyword evidence="3" id="KW-0597">Phosphoprotein</keyword>
<dbReference type="OrthoDB" id="7318144at2"/>
<dbReference type="Pfam" id="PF05228">
    <property type="entry name" value="CHASE4"/>
    <property type="match status" value="1"/>
</dbReference>
<comment type="catalytic activity">
    <reaction evidence="1">
        <text>ATP + protein L-histidine = ADP + protein N-phospho-L-histidine.</text>
        <dbReference type="EC" id="2.7.13.3"/>
    </reaction>
</comment>
<dbReference type="GO" id="GO:0005524">
    <property type="term" value="F:ATP binding"/>
    <property type="evidence" value="ECO:0007669"/>
    <property type="project" value="UniProtKB-KW"/>
</dbReference>
<evidence type="ECO:0000256" key="1">
    <source>
        <dbReference type="ARBA" id="ARBA00000085"/>
    </source>
</evidence>
<dbReference type="HOGENOM" id="CLU_009587_1_0_7"/>
<evidence type="ECO:0000256" key="12">
    <source>
        <dbReference type="SAM" id="Phobius"/>
    </source>
</evidence>
<dbReference type="Pfam" id="PF02518">
    <property type="entry name" value="HATPase_c"/>
    <property type="match status" value="1"/>
</dbReference>
<dbReference type="RefSeq" id="WP_015335267.1">
    <property type="nucleotide sequence ID" value="NC_020055.1"/>
</dbReference>
<dbReference type="GO" id="GO:0000155">
    <property type="term" value="F:phosphorelay sensor kinase activity"/>
    <property type="evidence" value="ECO:0007669"/>
    <property type="project" value="InterPro"/>
</dbReference>
<keyword evidence="15" id="KW-1185">Reference proteome</keyword>
<dbReference type="InterPro" id="IPR007892">
    <property type="entry name" value="CHASE4"/>
</dbReference>
<evidence type="ECO:0000256" key="11">
    <source>
        <dbReference type="SAM" id="Coils"/>
    </source>
</evidence>
<evidence type="ECO:0000256" key="6">
    <source>
        <dbReference type="ARBA" id="ARBA00022777"/>
    </source>
</evidence>
<keyword evidence="12" id="KW-1133">Transmembrane helix</keyword>
<dbReference type="InterPro" id="IPR036890">
    <property type="entry name" value="HATPase_C_sf"/>
</dbReference>
<dbReference type="InterPro" id="IPR004358">
    <property type="entry name" value="Sig_transdc_His_kin-like_C"/>
</dbReference>